<keyword evidence="4" id="KW-1185">Reference proteome</keyword>
<evidence type="ECO:0000256" key="2">
    <source>
        <dbReference type="SAM" id="SignalP"/>
    </source>
</evidence>
<evidence type="ECO:0000256" key="1">
    <source>
        <dbReference type="SAM" id="Phobius"/>
    </source>
</evidence>
<keyword evidence="1" id="KW-1133">Transmembrane helix</keyword>
<evidence type="ECO:0000313" key="4">
    <source>
        <dbReference type="Proteomes" id="UP001595075"/>
    </source>
</evidence>
<reference evidence="3 4" key="1">
    <citation type="journal article" date="2024" name="Commun. Biol.">
        <title>Comparative genomic analysis of thermophilic fungi reveals convergent evolutionary adaptations and gene losses.</title>
        <authorList>
            <person name="Steindorff A.S."/>
            <person name="Aguilar-Pontes M.V."/>
            <person name="Robinson A.J."/>
            <person name="Andreopoulos B."/>
            <person name="LaButti K."/>
            <person name="Kuo A."/>
            <person name="Mondo S."/>
            <person name="Riley R."/>
            <person name="Otillar R."/>
            <person name="Haridas S."/>
            <person name="Lipzen A."/>
            <person name="Grimwood J."/>
            <person name="Schmutz J."/>
            <person name="Clum A."/>
            <person name="Reid I.D."/>
            <person name="Moisan M.C."/>
            <person name="Butler G."/>
            <person name="Nguyen T.T.M."/>
            <person name="Dewar K."/>
            <person name="Conant G."/>
            <person name="Drula E."/>
            <person name="Henrissat B."/>
            <person name="Hansel C."/>
            <person name="Singer S."/>
            <person name="Hutchinson M.I."/>
            <person name="de Vries R.P."/>
            <person name="Natvig D.O."/>
            <person name="Powell A.J."/>
            <person name="Tsang A."/>
            <person name="Grigoriev I.V."/>
        </authorList>
    </citation>
    <scope>NUCLEOTIDE SEQUENCE [LARGE SCALE GENOMIC DNA]</scope>
    <source>
        <strain evidence="3 4">CBS 494.80</strain>
    </source>
</reference>
<sequence length="151" mass="17183">MWMPIAITSTRIPSFAFWSLSSLPLFLFHFHFHLPPPASRPFSSGLSNHFSLPSIHILLPPQAQLKYNIDIDIDIAIITINYTSSLPRKQSRLQLTSPISGLLKIILSHHFCLVALRTYIRASLSSSLPFKKQKENPSWLLLLEEEIFSST</sequence>
<keyword evidence="1" id="KW-0812">Transmembrane</keyword>
<feature type="transmembrane region" description="Helical" evidence="1">
    <location>
        <begin position="12"/>
        <end position="32"/>
    </location>
</feature>
<feature type="signal peptide" evidence="2">
    <location>
        <begin position="1"/>
        <end position="16"/>
    </location>
</feature>
<organism evidence="3 4">
    <name type="scientific">Oculimacula yallundae</name>
    <dbReference type="NCBI Taxonomy" id="86028"/>
    <lineage>
        <taxon>Eukaryota</taxon>
        <taxon>Fungi</taxon>
        <taxon>Dikarya</taxon>
        <taxon>Ascomycota</taxon>
        <taxon>Pezizomycotina</taxon>
        <taxon>Leotiomycetes</taxon>
        <taxon>Helotiales</taxon>
        <taxon>Ploettnerulaceae</taxon>
        <taxon>Oculimacula</taxon>
    </lineage>
</organism>
<evidence type="ECO:0000313" key="3">
    <source>
        <dbReference type="EMBL" id="KAL2076053.1"/>
    </source>
</evidence>
<comment type="caution">
    <text evidence="3">The sequence shown here is derived from an EMBL/GenBank/DDBJ whole genome shotgun (WGS) entry which is preliminary data.</text>
</comment>
<dbReference type="Proteomes" id="UP001595075">
    <property type="component" value="Unassembled WGS sequence"/>
</dbReference>
<feature type="chain" id="PRO_5046934208" evidence="2">
    <location>
        <begin position="17"/>
        <end position="151"/>
    </location>
</feature>
<dbReference type="EMBL" id="JAZHXI010000001">
    <property type="protein sequence ID" value="KAL2076053.1"/>
    <property type="molecule type" value="Genomic_DNA"/>
</dbReference>
<proteinExistence type="predicted"/>
<accession>A0ABR4D1M1</accession>
<name>A0ABR4D1M1_9HELO</name>
<keyword evidence="1" id="KW-0472">Membrane</keyword>
<keyword evidence="2" id="KW-0732">Signal</keyword>
<protein>
    <submittedName>
        <fullName evidence="3">Uncharacterized protein</fullName>
    </submittedName>
</protein>
<gene>
    <name evidence="3" type="ORF">VTL71DRAFT_996</name>
</gene>